<organism evidence="1 2">
    <name type="scientific">Pseudobacteriovorax antillogorgiicola</name>
    <dbReference type="NCBI Taxonomy" id="1513793"/>
    <lineage>
        <taxon>Bacteria</taxon>
        <taxon>Pseudomonadati</taxon>
        <taxon>Bdellovibrionota</taxon>
        <taxon>Oligoflexia</taxon>
        <taxon>Oligoflexales</taxon>
        <taxon>Pseudobacteriovoracaceae</taxon>
        <taxon>Pseudobacteriovorax</taxon>
    </lineage>
</organism>
<dbReference type="EMBL" id="FWZT01000001">
    <property type="protein sequence ID" value="SME91637.1"/>
    <property type="molecule type" value="Genomic_DNA"/>
</dbReference>
<dbReference type="OrthoDB" id="10002387at2"/>
<protein>
    <submittedName>
        <fullName evidence="1">Uncharacterized protein</fullName>
    </submittedName>
</protein>
<accession>A0A1Y6B705</accession>
<sequence>MRMLNPTAENVIAHLYTEPDFLPPLWRVIYQEAVRGHHVLFDHVPHGRYASRTLTISRPGIKTGVSENLQKAVSEILKASSITDMKKIIRGLNRQERDILFHMYERAIRRWQDQLKSSLN</sequence>
<evidence type="ECO:0000313" key="1">
    <source>
        <dbReference type="EMBL" id="SME91637.1"/>
    </source>
</evidence>
<keyword evidence="2" id="KW-1185">Reference proteome</keyword>
<evidence type="ECO:0000313" key="2">
    <source>
        <dbReference type="Proteomes" id="UP000192907"/>
    </source>
</evidence>
<proteinExistence type="predicted"/>
<dbReference type="RefSeq" id="WP_132314421.1">
    <property type="nucleotide sequence ID" value="NZ_FWZT01000001.1"/>
</dbReference>
<dbReference type="Proteomes" id="UP000192907">
    <property type="component" value="Unassembled WGS sequence"/>
</dbReference>
<reference evidence="2" key="1">
    <citation type="submission" date="2017-04" db="EMBL/GenBank/DDBJ databases">
        <authorList>
            <person name="Varghese N."/>
            <person name="Submissions S."/>
        </authorList>
    </citation>
    <scope>NUCLEOTIDE SEQUENCE [LARGE SCALE GENOMIC DNA]</scope>
    <source>
        <strain evidence="2">RKEM611</strain>
    </source>
</reference>
<dbReference type="AlphaFoldDB" id="A0A1Y6B705"/>
<gene>
    <name evidence="1" type="ORF">SAMN06296036_101465</name>
</gene>
<name>A0A1Y6B705_9BACT</name>